<evidence type="ECO:0000313" key="2">
    <source>
        <dbReference type="Proteomes" id="UP001165960"/>
    </source>
</evidence>
<name>A0ACC2T4U9_9FUNG</name>
<proteinExistence type="predicted"/>
<protein>
    <submittedName>
        <fullName evidence="1">Uncharacterized protein</fullName>
    </submittedName>
</protein>
<sequence>MLNYLAKRAAFRIKANDFRETKNKALAKTKVKENMQNVKLLVEEFKGKIQHIYDEQVKKAEEISASNEPTEITEPNASSEVNGVIEDAKNQSEQQSNVKESMGSIDGLEDNKCDESLRDILNDTPSEDES</sequence>
<gene>
    <name evidence="1" type="ORF">DSO57_1016898</name>
</gene>
<comment type="caution">
    <text evidence="1">The sequence shown here is derived from an EMBL/GenBank/DDBJ whole genome shotgun (WGS) entry which is preliminary data.</text>
</comment>
<keyword evidence="2" id="KW-1185">Reference proteome</keyword>
<accession>A0ACC2T4U9</accession>
<organism evidence="1 2">
    <name type="scientific">Entomophthora muscae</name>
    <dbReference type="NCBI Taxonomy" id="34485"/>
    <lineage>
        <taxon>Eukaryota</taxon>
        <taxon>Fungi</taxon>
        <taxon>Fungi incertae sedis</taxon>
        <taxon>Zoopagomycota</taxon>
        <taxon>Entomophthoromycotina</taxon>
        <taxon>Entomophthoromycetes</taxon>
        <taxon>Entomophthorales</taxon>
        <taxon>Entomophthoraceae</taxon>
        <taxon>Entomophthora</taxon>
    </lineage>
</organism>
<dbReference type="EMBL" id="QTSX02003620">
    <property type="protein sequence ID" value="KAJ9069592.1"/>
    <property type="molecule type" value="Genomic_DNA"/>
</dbReference>
<dbReference type="Proteomes" id="UP001165960">
    <property type="component" value="Unassembled WGS sequence"/>
</dbReference>
<reference evidence="1" key="1">
    <citation type="submission" date="2022-04" db="EMBL/GenBank/DDBJ databases">
        <title>Genome of the entomopathogenic fungus Entomophthora muscae.</title>
        <authorList>
            <person name="Elya C."/>
            <person name="Lovett B.R."/>
            <person name="Lee E."/>
            <person name="Macias A.M."/>
            <person name="Hajek A.E."/>
            <person name="De Bivort B.L."/>
            <person name="Kasson M.T."/>
            <person name="De Fine Licht H.H."/>
            <person name="Stajich J.E."/>
        </authorList>
    </citation>
    <scope>NUCLEOTIDE SEQUENCE</scope>
    <source>
        <strain evidence="1">Berkeley</strain>
    </source>
</reference>
<evidence type="ECO:0000313" key="1">
    <source>
        <dbReference type="EMBL" id="KAJ9069592.1"/>
    </source>
</evidence>